<dbReference type="AlphaFoldDB" id="A0A9P5Y4Y0"/>
<protein>
    <submittedName>
        <fullName evidence="1">Uncharacterized protein</fullName>
    </submittedName>
</protein>
<accession>A0A9P5Y4Y0</accession>
<keyword evidence="2" id="KW-1185">Reference proteome</keyword>
<dbReference type="Proteomes" id="UP000807353">
    <property type="component" value="Unassembled WGS sequence"/>
</dbReference>
<evidence type="ECO:0000313" key="2">
    <source>
        <dbReference type="Proteomes" id="UP000807353"/>
    </source>
</evidence>
<name>A0A9P5Y4Y0_9AGAR</name>
<feature type="non-terminal residue" evidence="1">
    <location>
        <position position="73"/>
    </location>
</feature>
<dbReference type="EMBL" id="MU150261">
    <property type="protein sequence ID" value="KAF9463607.1"/>
    <property type="molecule type" value="Genomic_DNA"/>
</dbReference>
<sequence>LVYIGNDTIDDDDIPHRTKITQMIFEEHQAMRQQIMAELRKAQGHVSYTLDLWSDPNLASYMAVTAHFYIQEN</sequence>
<evidence type="ECO:0000313" key="1">
    <source>
        <dbReference type="EMBL" id="KAF9463607.1"/>
    </source>
</evidence>
<comment type="caution">
    <text evidence="1">The sequence shown here is derived from an EMBL/GenBank/DDBJ whole genome shotgun (WGS) entry which is preliminary data.</text>
</comment>
<proteinExistence type="predicted"/>
<gene>
    <name evidence="1" type="ORF">BDZ94DRAFT_1128067</name>
</gene>
<feature type="non-terminal residue" evidence="1">
    <location>
        <position position="1"/>
    </location>
</feature>
<dbReference type="OrthoDB" id="1607513at2759"/>
<reference evidence="1" key="1">
    <citation type="submission" date="2020-11" db="EMBL/GenBank/DDBJ databases">
        <authorList>
            <consortium name="DOE Joint Genome Institute"/>
            <person name="Ahrendt S."/>
            <person name="Riley R."/>
            <person name="Andreopoulos W."/>
            <person name="Labutti K."/>
            <person name="Pangilinan J."/>
            <person name="Ruiz-Duenas F.J."/>
            <person name="Barrasa J.M."/>
            <person name="Sanchez-Garcia M."/>
            <person name="Camarero S."/>
            <person name="Miyauchi S."/>
            <person name="Serrano A."/>
            <person name="Linde D."/>
            <person name="Babiker R."/>
            <person name="Drula E."/>
            <person name="Ayuso-Fernandez I."/>
            <person name="Pacheco R."/>
            <person name="Padilla G."/>
            <person name="Ferreira P."/>
            <person name="Barriuso J."/>
            <person name="Kellner H."/>
            <person name="Castanera R."/>
            <person name="Alfaro M."/>
            <person name="Ramirez L."/>
            <person name="Pisabarro A.G."/>
            <person name="Kuo A."/>
            <person name="Tritt A."/>
            <person name="Lipzen A."/>
            <person name="He G."/>
            <person name="Yan M."/>
            <person name="Ng V."/>
            <person name="Cullen D."/>
            <person name="Martin F."/>
            <person name="Rosso M.-N."/>
            <person name="Henrissat B."/>
            <person name="Hibbett D."/>
            <person name="Martinez A.T."/>
            <person name="Grigoriev I.V."/>
        </authorList>
    </citation>
    <scope>NUCLEOTIDE SEQUENCE</scope>
    <source>
        <strain evidence="1">CBS 247.69</strain>
    </source>
</reference>
<organism evidence="1 2">
    <name type="scientific">Collybia nuda</name>
    <dbReference type="NCBI Taxonomy" id="64659"/>
    <lineage>
        <taxon>Eukaryota</taxon>
        <taxon>Fungi</taxon>
        <taxon>Dikarya</taxon>
        <taxon>Basidiomycota</taxon>
        <taxon>Agaricomycotina</taxon>
        <taxon>Agaricomycetes</taxon>
        <taxon>Agaricomycetidae</taxon>
        <taxon>Agaricales</taxon>
        <taxon>Tricholomatineae</taxon>
        <taxon>Clitocybaceae</taxon>
        <taxon>Collybia</taxon>
    </lineage>
</organism>